<dbReference type="GO" id="GO:0016747">
    <property type="term" value="F:acyltransferase activity, transferring groups other than amino-acyl groups"/>
    <property type="evidence" value="ECO:0007669"/>
    <property type="project" value="InterPro"/>
</dbReference>
<evidence type="ECO:0000313" key="3">
    <source>
        <dbReference type="Proteomes" id="UP000260812"/>
    </source>
</evidence>
<keyword evidence="3" id="KW-1185">Reference proteome</keyword>
<dbReference type="PROSITE" id="PS51186">
    <property type="entry name" value="GNAT"/>
    <property type="match status" value="1"/>
</dbReference>
<dbReference type="Gene3D" id="3.40.630.30">
    <property type="match status" value="1"/>
</dbReference>
<reference evidence="2 3" key="1">
    <citation type="submission" date="2018-08" db="EMBL/GenBank/DDBJ databases">
        <title>A genome reference for cultivated species of the human gut microbiota.</title>
        <authorList>
            <person name="Zou Y."/>
            <person name="Xue W."/>
            <person name="Luo G."/>
        </authorList>
    </citation>
    <scope>NUCLEOTIDE SEQUENCE [LARGE SCALE GENOMIC DNA]</scope>
    <source>
        <strain evidence="2 3">TF05-5AC</strain>
    </source>
</reference>
<proteinExistence type="predicted"/>
<evidence type="ECO:0000259" key="1">
    <source>
        <dbReference type="PROSITE" id="PS51186"/>
    </source>
</evidence>
<organism evidence="2 3">
    <name type="scientific">Eisenbergiella massiliensis</name>
    <dbReference type="NCBI Taxonomy" id="1720294"/>
    <lineage>
        <taxon>Bacteria</taxon>
        <taxon>Bacillati</taxon>
        <taxon>Bacillota</taxon>
        <taxon>Clostridia</taxon>
        <taxon>Lachnospirales</taxon>
        <taxon>Lachnospiraceae</taxon>
        <taxon>Eisenbergiella</taxon>
    </lineage>
</organism>
<dbReference type="SUPFAM" id="SSF55729">
    <property type="entry name" value="Acyl-CoA N-acyltransferases (Nat)"/>
    <property type="match status" value="1"/>
</dbReference>
<dbReference type="Pfam" id="PF13508">
    <property type="entry name" value="Acetyltransf_7"/>
    <property type="match status" value="1"/>
</dbReference>
<dbReference type="InterPro" id="IPR016181">
    <property type="entry name" value="Acyl_CoA_acyltransferase"/>
</dbReference>
<protein>
    <submittedName>
        <fullName evidence="2">GNAT family N-acetyltransferase</fullName>
    </submittedName>
</protein>
<dbReference type="EMBL" id="QVLV01000026">
    <property type="protein sequence ID" value="RGE56368.1"/>
    <property type="molecule type" value="Genomic_DNA"/>
</dbReference>
<comment type="caution">
    <text evidence="2">The sequence shown here is derived from an EMBL/GenBank/DDBJ whole genome shotgun (WGS) entry which is preliminary data.</text>
</comment>
<keyword evidence="2" id="KW-0808">Transferase</keyword>
<gene>
    <name evidence="2" type="ORF">DXC51_24515</name>
</gene>
<name>A0A3E3HX13_9FIRM</name>
<evidence type="ECO:0000313" key="2">
    <source>
        <dbReference type="EMBL" id="RGE56368.1"/>
    </source>
</evidence>
<sequence>MAQVHVGKKSFSRRPFMQIIEYFEDGKKECWIEKIGSCNWSAAKYLAVLLRDGRFETVLGTGGKLFLLCDEDELVSFVTLTHQDCIDDIRLFPWMGFVFTAPEYRGHRYSEQIISHACEEARRQGHKKVYLATDHIGFYEKYGFVYMGNRPDTGGEDSRIYFKPLS</sequence>
<dbReference type="InterPro" id="IPR000182">
    <property type="entry name" value="GNAT_dom"/>
</dbReference>
<dbReference type="AlphaFoldDB" id="A0A3E3HX13"/>
<accession>A0A3E3HX13</accession>
<feature type="domain" description="N-acetyltransferase" evidence="1">
    <location>
        <begin position="17"/>
        <end position="166"/>
    </location>
</feature>
<dbReference type="Proteomes" id="UP000260812">
    <property type="component" value="Unassembled WGS sequence"/>
</dbReference>
<dbReference type="CDD" id="cd04301">
    <property type="entry name" value="NAT_SF"/>
    <property type="match status" value="1"/>
</dbReference>